<dbReference type="Proteomes" id="UP000188543">
    <property type="component" value="Unassembled WGS sequence"/>
</dbReference>
<dbReference type="InterPro" id="IPR007712">
    <property type="entry name" value="RelE/ParE_toxin"/>
</dbReference>
<dbReference type="Pfam" id="PF05016">
    <property type="entry name" value="ParE_toxin"/>
    <property type="match status" value="1"/>
</dbReference>
<dbReference type="InterPro" id="IPR035093">
    <property type="entry name" value="RelE/ParE_toxin_dom_sf"/>
</dbReference>
<keyword evidence="1" id="KW-1277">Toxin-antitoxin system</keyword>
<dbReference type="RefSeq" id="WP_077176791.1">
    <property type="nucleotide sequence ID" value="NZ_MUTB01000172.1"/>
</dbReference>
<gene>
    <name evidence="2" type="ORF">A8E72_34020</name>
</gene>
<evidence type="ECO:0000313" key="3">
    <source>
        <dbReference type="Proteomes" id="UP000188543"/>
    </source>
</evidence>
<evidence type="ECO:0008006" key="4">
    <source>
        <dbReference type="Google" id="ProtNLM"/>
    </source>
</evidence>
<comment type="caution">
    <text evidence="2">The sequence shown here is derived from an EMBL/GenBank/DDBJ whole genome shotgun (WGS) entry which is preliminary data.</text>
</comment>
<protein>
    <recommendedName>
        <fullName evidence="4">Type II toxin-antitoxin system RelE/ParE family toxin</fullName>
    </recommendedName>
</protein>
<name>A0A1V2VTW5_9BURK</name>
<dbReference type="EMBL" id="MUTJ01000100">
    <property type="protein sequence ID" value="ONU76331.1"/>
    <property type="molecule type" value="Genomic_DNA"/>
</dbReference>
<evidence type="ECO:0000313" key="2">
    <source>
        <dbReference type="EMBL" id="ONU76331.1"/>
    </source>
</evidence>
<dbReference type="Gene3D" id="3.30.2310.20">
    <property type="entry name" value="RelE-like"/>
    <property type="match status" value="1"/>
</dbReference>
<organism evidence="2 3">
    <name type="scientific">Burkholderia cenocepacia</name>
    <dbReference type="NCBI Taxonomy" id="95486"/>
    <lineage>
        <taxon>Bacteria</taxon>
        <taxon>Pseudomonadati</taxon>
        <taxon>Pseudomonadota</taxon>
        <taxon>Betaproteobacteria</taxon>
        <taxon>Burkholderiales</taxon>
        <taxon>Burkholderiaceae</taxon>
        <taxon>Burkholderia</taxon>
        <taxon>Burkholderia cepacia complex</taxon>
    </lineage>
</organism>
<dbReference type="AlphaFoldDB" id="A0A1V2VTW5"/>
<sequence length="109" mass="12934">MSHKVHILAFAKDDYREIRAYVKRQFGNNVWKEVEADYKKVIDQIAAMPEAGSIPEEVSALGITDYRQRLVRQTRVLYQIKNNEIYVHMFLDTNRDFQTMLLKRLMKLA</sequence>
<evidence type="ECO:0000256" key="1">
    <source>
        <dbReference type="ARBA" id="ARBA00022649"/>
    </source>
</evidence>
<proteinExistence type="predicted"/>
<accession>A0A1V2VTW5</accession>
<reference evidence="2 3" key="1">
    <citation type="submission" date="2016-08" db="EMBL/GenBank/DDBJ databases">
        <authorList>
            <person name="Seilhamer J.J."/>
        </authorList>
    </citation>
    <scope>NUCLEOTIDE SEQUENCE [LARGE SCALE GENOMIC DNA]</scope>
    <source>
        <strain evidence="2 3">VC14762</strain>
    </source>
</reference>